<dbReference type="AlphaFoldDB" id="A0A011P2Y0"/>
<organism evidence="4 5">
    <name type="scientific">Accumulibacter regalis</name>
    <dbReference type="NCBI Taxonomy" id="522306"/>
    <lineage>
        <taxon>Bacteria</taxon>
        <taxon>Pseudomonadati</taxon>
        <taxon>Pseudomonadota</taxon>
        <taxon>Betaproteobacteria</taxon>
        <taxon>Candidatus Accumulibacter</taxon>
    </lineage>
</organism>
<comment type="similarity">
    <text evidence="1">Belongs to the glycosyl hydrolase 13 family.</text>
</comment>
<feature type="signal peptide" evidence="2">
    <location>
        <begin position="1"/>
        <end position="25"/>
    </location>
</feature>
<proteinExistence type="inferred from homology"/>
<dbReference type="PATRIC" id="fig|1454004.3.peg.1695"/>
<accession>A0A011P2Y0</accession>
<keyword evidence="4" id="KW-0378">Hydrolase</keyword>
<reference evidence="4" key="1">
    <citation type="submission" date="2014-02" db="EMBL/GenBank/DDBJ databases">
        <title>Expanding our view of genomic diversity in Candidatus Accumulibacter clades.</title>
        <authorList>
            <person name="Skennerton C.T."/>
            <person name="Barr J.J."/>
            <person name="Slater F.R."/>
            <person name="Bond P.L."/>
            <person name="Tyson G.W."/>
        </authorList>
    </citation>
    <scope>NUCLEOTIDE SEQUENCE [LARGE SCALE GENOMIC DNA]</scope>
</reference>
<dbReference type="STRING" id="1454004.AW11_01647"/>
<dbReference type="EMBL" id="JEMY01000017">
    <property type="protein sequence ID" value="EXI89323.1"/>
    <property type="molecule type" value="Genomic_DNA"/>
</dbReference>
<dbReference type="SMART" id="SM00642">
    <property type="entry name" value="Aamy"/>
    <property type="match status" value="1"/>
</dbReference>
<dbReference type="SUPFAM" id="SSF81296">
    <property type="entry name" value="E set domains"/>
    <property type="match status" value="1"/>
</dbReference>
<dbReference type="GO" id="GO:0019156">
    <property type="term" value="F:isoamylase activity"/>
    <property type="evidence" value="ECO:0007669"/>
    <property type="project" value="UniProtKB-EC"/>
</dbReference>
<evidence type="ECO:0000313" key="5">
    <source>
        <dbReference type="Proteomes" id="UP000022141"/>
    </source>
</evidence>
<dbReference type="GO" id="GO:0005975">
    <property type="term" value="P:carbohydrate metabolic process"/>
    <property type="evidence" value="ECO:0007669"/>
    <property type="project" value="InterPro"/>
</dbReference>
<name>A0A011P2Y0_ACCRE</name>
<comment type="caution">
    <text evidence="4">The sequence shown here is derived from an EMBL/GenBank/DDBJ whole genome shotgun (WGS) entry which is preliminary data.</text>
</comment>
<evidence type="ECO:0000256" key="1">
    <source>
        <dbReference type="ARBA" id="ARBA00008061"/>
    </source>
</evidence>
<keyword evidence="2" id="KW-0732">Signal</keyword>
<dbReference type="InterPro" id="IPR006047">
    <property type="entry name" value="GH13_cat_dom"/>
</dbReference>
<dbReference type="InterPro" id="IPR014756">
    <property type="entry name" value="Ig_E-set"/>
</dbReference>
<keyword evidence="4" id="KW-0326">Glycosidase</keyword>
<feature type="chain" id="PRO_5001461411" evidence="2">
    <location>
        <begin position="26"/>
        <end position="764"/>
    </location>
</feature>
<dbReference type="Gene3D" id="3.20.20.80">
    <property type="entry name" value="Glycosidases"/>
    <property type="match status" value="1"/>
</dbReference>
<dbReference type="Proteomes" id="UP000022141">
    <property type="component" value="Unassembled WGS sequence"/>
</dbReference>
<feature type="domain" description="Glycosyl hydrolase family 13 catalytic" evidence="3">
    <location>
        <begin position="215"/>
        <end position="637"/>
    </location>
</feature>
<dbReference type="eggNOG" id="COG1523">
    <property type="taxonomic scope" value="Bacteria"/>
</dbReference>
<dbReference type="Pfam" id="PF02922">
    <property type="entry name" value="CBM_48"/>
    <property type="match status" value="1"/>
</dbReference>
<gene>
    <name evidence="4" type="primary">iam</name>
    <name evidence="4" type="ORF">AW11_01647</name>
</gene>
<dbReference type="InterPro" id="IPR013783">
    <property type="entry name" value="Ig-like_fold"/>
</dbReference>
<dbReference type="Pfam" id="PF00128">
    <property type="entry name" value="Alpha-amylase"/>
    <property type="match status" value="1"/>
</dbReference>
<dbReference type="InterPro" id="IPR004193">
    <property type="entry name" value="Glyco_hydro_13_N"/>
</dbReference>
<dbReference type="PANTHER" id="PTHR43002">
    <property type="entry name" value="GLYCOGEN DEBRANCHING ENZYME"/>
    <property type="match status" value="1"/>
</dbReference>
<evidence type="ECO:0000259" key="3">
    <source>
        <dbReference type="SMART" id="SM00642"/>
    </source>
</evidence>
<keyword evidence="5" id="KW-1185">Reference proteome</keyword>
<dbReference type="Gene3D" id="2.60.40.10">
    <property type="entry name" value="Immunoglobulins"/>
    <property type="match status" value="1"/>
</dbReference>
<sequence length="764" mass="84717">MRRRELRNGVLTVALLAASAAFSWAGEELAAVAAENSPKVSSAPSAASGQEARYGAHVGADGWVDFVVHAPAATAVDLLLYDDPRARTPQRRVAMTPAGDDWKARVRGSRHGPALFYMYQASGPREVSPERPFGALFNPAYVLNDPYAYRTENVNYDAFFATVPFTDMTTPVYAGGGKSVVYDHSGDGFPGHVRIAPEDLIVYELHVQDYTATLEGLPAARRGTYLGLARGGLKTPGGLAAGIDHLVELGVNAVELMPVMEYDEQSGNQSGRLNHWGYMTSNFFAPEARYAASPGRQVVELKQLVRALHQRGIAVFLDVVYNHTAEQSPWVSDGRLAAKCFNLMCLAADRVYRPTSDGRYYLNNTGTGNDVDFSGGKRYSKQLVRDSLAMWHQIYGIDGFRFDLARILAEGSHDAADWVDNDPRYATAHLHAEPWDMGGQWWDFMDSDGWSADNNRWAKWLGHYRDKVRRFSQSSLNDPDAFKQLIEGRGSVSRGAGPAASSRPWRSINLLAVHDGYTLRDCTWFNDSDGSQNCWDSNQDEDLRRQREKLLLGILLTSQGVPVILQGDEFGRSKAGAAAQEGARNSYNYESSTGDLAVNRVNWIDWRLKDGDNSASPTGPAYGKELFEWTRGLITLRKKWSHFRRHDFARYVHAATDDRAGPINDGGFSYVWEGPRSGEPTQLAVVWWGKAGEPDLMVIYNEGWEPFKVDNLSHWSRGNWKILARSWHGPGQDMCRGKWKQCPAAGSAVTVAGRSMAILVSDND</sequence>
<protein>
    <submittedName>
        <fullName evidence="4">Isoamylase</fullName>
        <ecNumber evidence="4">3.2.1.68</ecNumber>
    </submittedName>
</protein>
<dbReference type="InterPro" id="IPR017853">
    <property type="entry name" value="GH"/>
</dbReference>
<dbReference type="EC" id="3.2.1.68" evidence="4"/>
<evidence type="ECO:0000256" key="2">
    <source>
        <dbReference type="SAM" id="SignalP"/>
    </source>
</evidence>
<evidence type="ECO:0000313" key="4">
    <source>
        <dbReference type="EMBL" id="EXI89323.1"/>
    </source>
</evidence>
<dbReference type="SUPFAM" id="SSF51445">
    <property type="entry name" value="(Trans)glycosidases"/>
    <property type="match status" value="1"/>
</dbReference>